<evidence type="ECO:0000256" key="2">
    <source>
        <dbReference type="SAM" id="Phobius"/>
    </source>
</evidence>
<organism evidence="4 5">
    <name type="scientific">Kosmotoga arenicorallina S304</name>
    <dbReference type="NCBI Taxonomy" id="1453497"/>
    <lineage>
        <taxon>Bacteria</taxon>
        <taxon>Thermotogati</taxon>
        <taxon>Thermotogota</taxon>
        <taxon>Thermotogae</taxon>
        <taxon>Kosmotogales</taxon>
        <taxon>Kosmotogaceae</taxon>
        <taxon>Kosmotoga</taxon>
    </lineage>
</organism>
<evidence type="ECO:0000313" key="5">
    <source>
        <dbReference type="Proteomes" id="UP000077339"/>
    </source>
</evidence>
<keyword evidence="2" id="KW-0812">Transmembrane</keyword>
<dbReference type="InterPro" id="IPR049492">
    <property type="entry name" value="BD-FAE-like_dom"/>
</dbReference>
<dbReference type="Pfam" id="PF20434">
    <property type="entry name" value="BD-FAE"/>
    <property type="match status" value="1"/>
</dbReference>
<dbReference type="GO" id="GO:0016787">
    <property type="term" value="F:hydrolase activity"/>
    <property type="evidence" value="ECO:0007669"/>
    <property type="project" value="UniProtKB-KW"/>
</dbReference>
<dbReference type="STRING" id="1453497.AT15_05545"/>
<proteinExistence type="predicted"/>
<dbReference type="SUPFAM" id="SSF53474">
    <property type="entry name" value="alpha/beta-Hydrolases"/>
    <property type="match status" value="1"/>
</dbReference>
<feature type="transmembrane region" description="Helical" evidence="2">
    <location>
        <begin position="20"/>
        <end position="41"/>
    </location>
</feature>
<evidence type="ECO:0000256" key="1">
    <source>
        <dbReference type="ARBA" id="ARBA00022801"/>
    </source>
</evidence>
<dbReference type="EMBL" id="JFHK01000003">
    <property type="protein sequence ID" value="OAA31538.1"/>
    <property type="molecule type" value="Genomic_DNA"/>
</dbReference>
<feature type="domain" description="BD-FAE-like" evidence="3">
    <location>
        <begin position="81"/>
        <end position="287"/>
    </location>
</feature>
<dbReference type="PANTHER" id="PTHR48081">
    <property type="entry name" value="AB HYDROLASE SUPERFAMILY PROTEIN C4A8.06C"/>
    <property type="match status" value="1"/>
</dbReference>
<evidence type="ECO:0000259" key="3">
    <source>
        <dbReference type="Pfam" id="PF20434"/>
    </source>
</evidence>
<reference evidence="4 5" key="1">
    <citation type="submission" date="2014-02" db="EMBL/GenBank/DDBJ databases">
        <title>Kosmotoga genome sequencing.</title>
        <authorList>
            <person name="Pollo S.M."/>
            <person name="Charchuk R."/>
            <person name="Nesbo C.L."/>
        </authorList>
    </citation>
    <scope>NUCLEOTIDE SEQUENCE [LARGE SCALE GENOMIC DNA]</scope>
    <source>
        <strain evidence="4 5">S304</strain>
    </source>
</reference>
<name>A0A182C7G7_9BACT</name>
<dbReference type="Gene3D" id="3.40.50.1820">
    <property type="entry name" value="alpha/beta hydrolase"/>
    <property type="match status" value="1"/>
</dbReference>
<dbReference type="AlphaFoldDB" id="A0A182C7G7"/>
<sequence length="330" mass="37898">MKREFSIAKLKRFLKITFAFALLVIGFVWSWAIVFLAILVLNIKTLYRALLGKLPLDVPESSLDKPESLVYKRSGNTNLKLDIFYPKDHTTSADKKYPIVFFAHGGGWVSGFRKQANNISWCKYLASRGFAVVSIDYRFGIVSHIDDILKDYSDALNFVRRKAEKLSLDQERIALMGLSAGGHLALQHATYHSYHDNQDEMKGIKCVVAWYAPSDLMDLWDDKVESLFARFAVSTTLKGLPARNEEDYIRYSPITWVSEKMIPVFLVHGSNDKVVPVDSSVKFFEKLLKNHVEAYLEIYNRADHAFEFELKTSKTIQLIEKTVRFLRSHL</sequence>
<keyword evidence="1" id="KW-0378">Hydrolase</keyword>
<comment type="caution">
    <text evidence="4">The sequence shown here is derived from an EMBL/GenBank/DDBJ whole genome shotgun (WGS) entry which is preliminary data.</text>
</comment>
<keyword evidence="2" id="KW-0472">Membrane</keyword>
<evidence type="ECO:0000313" key="4">
    <source>
        <dbReference type="EMBL" id="OAA31538.1"/>
    </source>
</evidence>
<dbReference type="PATRIC" id="fig|1453497.3.peg.1102"/>
<keyword evidence="2" id="KW-1133">Transmembrane helix</keyword>
<dbReference type="Proteomes" id="UP000077339">
    <property type="component" value="Unassembled WGS sequence"/>
</dbReference>
<dbReference type="OrthoDB" id="24847at2"/>
<accession>A0A182C7G7</accession>
<protein>
    <submittedName>
        <fullName evidence="4">Peptidase S15</fullName>
    </submittedName>
</protein>
<dbReference type="InterPro" id="IPR029058">
    <property type="entry name" value="AB_hydrolase_fold"/>
</dbReference>
<dbReference type="InterPro" id="IPR050300">
    <property type="entry name" value="GDXG_lipolytic_enzyme"/>
</dbReference>
<keyword evidence="5" id="KW-1185">Reference proteome</keyword>
<gene>
    <name evidence="4" type="ORF">AT15_05545</name>
</gene>